<sequence>MKTLVMNVSGNNHKPVGLDLKPGEKQRDVAVKIITFYKPDLILAQEGKKVFYEKVYRECKDGGTQYHYVYNEETGILFNVVDWTIEKPKADLEKMYDELVHKNIISRESELKARFHVLILKSNGTDGNFLCVTYHGRYTGKTKDKKLDILKDFLKLLCNYLEDNPSLSLILGGDFNVELDDDILQDLISKGDPNYDNDLLLWKLFEPSSHANRDLSLIPYAPTGNRANIYDHIIVSSTINVSEIKAVDVFKKIKELFQEVSKEHYPVILDHDPICVTFKIDTGRV</sequence>
<organism evidence="1 2">
    <name type="scientific">Mytilus edulis</name>
    <name type="common">Blue mussel</name>
    <dbReference type="NCBI Taxonomy" id="6550"/>
    <lineage>
        <taxon>Eukaryota</taxon>
        <taxon>Metazoa</taxon>
        <taxon>Spiralia</taxon>
        <taxon>Lophotrochozoa</taxon>
        <taxon>Mollusca</taxon>
        <taxon>Bivalvia</taxon>
        <taxon>Autobranchia</taxon>
        <taxon>Pteriomorphia</taxon>
        <taxon>Mytilida</taxon>
        <taxon>Mytiloidea</taxon>
        <taxon>Mytilidae</taxon>
        <taxon>Mytilinae</taxon>
        <taxon>Mytilus</taxon>
    </lineage>
</organism>
<protein>
    <recommendedName>
        <fullName evidence="3">Endonuclease/exonuclease/phosphatase domain-containing protein</fullName>
    </recommendedName>
</protein>
<dbReference type="AlphaFoldDB" id="A0A8S3RAE6"/>
<dbReference type="Gene3D" id="3.60.10.10">
    <property type="entry name" value="Endonuclease/exonuclease/phosphatase"/>
    <property type="match status" value="1"/>
</dbReference>
<comment type="caution">
    <text evidence="1">The sequence shown here is derived from an EMBL/GenBank/DDBJ whole genome shotgun (WGS) entry which is preliminary data.</text>
</comment>
<gene>
    <name evidence="1" type="ORF">MEDL_18403</name>
</gene>
<dbReference type="Proteomes" id="UP000683360">
    <property type="component" value="Unassembled WGS sequence"/>
</dbReference>
<dbReference type="OrthoDB" id="6162984at2759"/>
<evidence type="ECO:0000313" key="1">
    <source>
        <dbReference type="EMBL" id="CAG2203897.1"/>
    </source>
</evidence>
<dbReference type="InterPro" id="IPR036691">
    <property type="entry name" value="Endo/exonu/phosph_ase_sf"/>
</dbReference>
<dbReference type="SUPFAM" id="SSF56219">
    <property type="entry name" value="DNase I-like"/>
    <property type="match status" value="1"/>
</dbReference>
<proteinExistence type="predicted"/>
<dbReference type="EMBL" id="CAJPWZ010000931">
    <property type="protein sequence ID" value="CAG2203897.1"/>
    <property type="molecule type" value="Genomic_DNA"/>
</dbReference>
<evidence type="ECO:0000313" key="2">
    <source>
        <dbReference type="Proteomes" id="UP000683360"/>
    </source>
</evidence>
<evidence type="ECO:0008006" key="3">
    <source>
        <dbReference type="Google" id="ProtNLM"/>
    </source>
</evidence>
<name>A0A8S3RAE6_MYTED</name>
<keyword evidence="2" id="KW-1185">Reference proteome</keyword>
<accession>A0A8S3RAE6</accession>
<reference evidence="1" key="1">
    <citation type="submission" date="2021-03" db="EMBL/GenBank/DDBJ databases">
        <authorList>
            <person name="Bekaert M."/>
        </authorList>
    </citation>
    <scope>NUCLEOTIDE SEQUENCE</scope>
</reference>